<dbReference type="HAMAP" id="MF_00149">
    <property type="entry name" value="DNA_mis_repair"/>
    <property type="match status" value="1"/>
</dbReference>
<name>A0ABQ0E0P8_9PORP</name>
<sequence length="655" mass="72931">MTNAPIPTCSIRFSPLFPSEVVIVFLKDQKERGEKLNFVHIVAVVPMNDIIQVLPDSIANQIAAGEVIQRPASVIKELVENAIDAGAKNIRIEVEDAGKALIRVTDDGCGMSPQDARMAFERHATSKIRRADDLLSLRTMGFRGEALASIASVSHVMLTTRRTTDELGVCIQIDGGIVEQTTRKAAPVGSCFEVRNLFYNVPARRRFLKSDITEWRHILSCFERIALVYPDIAFYLYQNGIEASILQAGTLAKRIAAVVPKPGDKGLLSIDFQSEVVTINGFIGSPEHTKQRGAKQFLFVNGRFMKHPYFHHAIMQAYEALIPVGQQPTYFVYLQTDPSRIDVNVHPTKTEIKFLDEQAIYRLLGTLVKQTLHRAVAMPRLDFDTQHVVDLPTYKGKSDNKISQPTINRDHTYNPFSENASTTPKERNLNWATVFSSFAADTTTHEATRLTETLIAPMDAPEDKAVTSSGAPLILTERYMAVVLHSGIAIIDAKRAEMRINYEELIDKLSHAKSKERKQRLIIPRIMHFNAEEAALLDTIIEDLDTLGFEVSPLGDGSFSLLTTPSFLNEDGQVLIENSILELMETEGDGRQTLIEALARSISIQRYSAPYKPLSPERAEQIVAALFALPEASYTPTGKLILHLITNEEIASFFA</sequence>
<dbReference type="SUPFAM" id="SSF118116">
    <property type="entry name" value="DNA mismatch repair protein MutL"/>
    <property type="match status" value="1"/>
</dbReference>
<dbReference type="InterPro" id="IPR013507">
    <property type="entry name" value="DNA_mismatch_S5_2-like"/>
</dbReference>
<dbReference type="InterPro" id="IPR038973">
    <property type="entry name" value="MutL/Mlh/Pms-like"/>
</dbReference>
<dbReference type="Pfam" id="PF13589">
    <property type="entry name" value="HATPase_c_3"/>
    <property type="match status" value="1"/>
</dbReference>
<feature type="domain" description="DNA mismatch repair protein S5" evidence="8">
    <location>
        <begin position="255"/>
        <end position="373"/>
    </location>
</feature>
<dbReference type="Gene3D" id="3.30.1370.100">
    <property type="entry name" value="MutL, C-terminal domain, regulatory subdomain"/>
    <property type="match status" value="1"/>
</dbReference>
<dbReference type="Pfam" id="PF08676">
    <property type="entry name" value="MutL_C"/>
    <property type="match status" value="1"/>
</dbReference>
<dbReference type="PANTHER" id="PTHR10073:SF12">
    <property type="entry name" value="DNA MISMATCH REPAIR PROTEIN MLH1"/>
    <property type="match status" value="1"/>
</dbReference>
<dbReference type="SMART" id="SM00853">
    <property type="entry name" value="MutL_C"/>
    <property type="match status" value="1"/>
</dbReference>
<accession>A0ABQ0E0P8</accession>
<dbReference type="EMBL" id="BAAFSF010000001">
    <property type="protein sequence ID" value="GAB1251300.1"/>
    <property type="molecule type" value="Genomic_DNA"/>
</dbReference>
<gene>
    <name evidence="5 9" type="primary">mutL</name>
    <name evidence="9" type="ORF">Tsumi_04040</name>
</gene>
<dbReference type="InterPro" id="IPR042120">
    <property type="entry name" value="MutL_C_dimsub"/>
</dbReference>
<dbReference type="InterPro" id="IPR036890">
    <property type="entry name" value="HATPase_C_sf"/>
</dbReference>
<keyword evidence="4 5" id="KW-0234">DNA repair</keyword>
<dbReference type="SUPFAM" id="SSF55874">
    <property type="entry name" value="ATPase domain of HSP90 chaperone/DNA topoisomerase II/histidine kinase"/>
    <property type="match status" value="1"/>
</dbReference>
<evidence type="ECO:0000256" key="2">
    <source>
        <dbReference type="ARBA" id="ARBA00021975"/>
    </source>
</evidence>
<evidence type="ECO:0000256" key="6">
    <source>
        <dbReference type="SAM" id="MobiDB-lite"/>
    </source>
</evidence>
<evidence type="ECO:0000256" key="4">
    <source>
        <dbReference type="ARBA" id="ARBA00023204"/>
    </source>
</evidence>
<proteinExistence type="inferred from homology"/>
<dbReference type="InterPro" id="IPR020568">
    <property type="entry name" value="Ribosomal_Su5_D2-typ_SF"/>
</dbReference>
<evidence type="ECO:0000256" key="1">
    <source>
        <dbReference type="ARBA" id="ARBA00006082"/>
    </source>
</evidence>
<keyword evidence="10" id="KW-1185">Reference proteome</keyword>
<dbReference type="PROSITE" id="PS00058">
    <property type="entry name" value="DNA_MISMATCH_REPAIR_1"/>
    <property type="match status" value="1"/>
</dbReference>
<keyword evidence="9" id="KW-0378">Hydrolase</keyword>
<dbReference type="InterPro" id="IPR014721">
    <property type="entry name" value="Ribsml_uS5_D2-typ_fold_subgr"/>
</dbReference>
<dbReference type="CDD" id="cd00782">
    <property type="entry name" value="MutL_Trans"/>
    <property type="match status" value="1"/>
</dbReference>
<keyword evidence="9" id="KW-0540">Nuclease</keyword>
<comment type="similarity">
    <text evidence="1 5">Belongs to the DNA mismatch repair MutL/HexB family.</text>
</comment>
<dbReference type="InterPro" id="IPR037198">
    <property type="entry name" value="MutL_C_sf"/>
</dbReference>
<dbReference type="Gene3D" id="3.30.230.10">
    <property type="match status" value="1"/>
</dbReference>
<dbReference type="SMART" id="SM01340">
    <property type="entry name" value="DNA_mis_repair"/>
    <property type="match status" value="1"/>
</dbReference>
<dbReference type="InterPro" id="IPR042121">
    <property type="entry name" value="MutL_C_regsub"/>
</dbReference>
<dbReference type="Gene3D" id="3.30.565.10">
    <property type="entry name" value="Histidine kinase-like ATPase, C-terminal domain"/>
    <property type="match status" value="1"/>
</dbReference>
<evidence type="ECO:0000259" key="8">
    <source>
        <dbReference type="SMART" id="SM01340"/>
    </source>
</evidence>
<dbReference type="PANTHER" id="PTHR10073">
    <property type="entry name" value="DNA MISMATCH REPAIR PROTEIN MLH, PMS, MUTL"/>
    <property type="match status" value="1"/>
</dbReference>
<feature type="compositionally biased region" description="Polar residues" evidence="6">
    <location>
        <begin position="414"/>
        <end position="423"/>
    </location>
</feature>
<evidence type="ECO:0000313" key="9">
    <source>
        <dbReference type="EMBL" id="GAB1251300.1"/>
    </source>
</evidence>
<dbReference type="CDD" id="cd16926">
    <property type="entry name" value="HATPase_MutL-MLH-PMS-like"/>
    <property type="match status" value="1"/>
</dbReference>
<reference evidence="9 10" key="1">
    <citation type="journal article" date="2025" name="Int. J. Syst. Evol. Microbiol.">
        <title>Desulfovibrio falkowii sp. nov., Porphyromonas miyakawae sp. nov., Mediterraneibacter flintii sp. nov. and Owariibacterium komagatae gen. nov., sp. nov., isolated from human faeces.</title>
        <authorList>
            <person name="Hamaguchi T."/>
            <person name="Ohara M."/>
            <person name="Hisatomi A."/>
            <person name="Sekiguchi K."/>
            <person name="Takeda J.I."/>
            <person name="Ueyama J."/>
            <person name="Ito M."/>
            <person name="Nishiwaki H."/>
            <person name="Ogi T."/>
            <person name="Hirayama M."/>
            <person name="Ohkuma M."/>
            <person name="Sakamoto M."/>
            <person name="Ohno K."/>
        </authorList>
    </citation>
    <scope>NUCLEOTIDE SEQUENCE [LARGE SCALE GENOMIC DNA]</scope>
    <source>
        <strain evidence="9 10">13CB11C</strain>
    </source>
</reference>
<dbReference type="Gene3D" id="3.30.1540.20">
    <property type="entry name" value="MutL, C-terminal domain, dimerisation subdomain"/>
    <property type="match status" value="1"/>
</dbReference>
<evidence type="ECO:0000256" key="3">
    <source>
        <dbReference type="ARBA" id="ARBA00022763"/>
    </source>
</evidence>
<feature type="domain" description="MutL C-terminal dimerisation" evidence="7">
    <location>
        <begin position="471"/>
        <end position="614"/>
    </location>
</feature>
<evidence type="ECO:0000259" key="7">
    <source>
        <dbReference type="SMART" id="SM00853"/>
    </source>
</evidence>
<dbReference type="InterPro" id="IPR014762">
    <property type="entry name" value="DNA_mismatch_repair_CS"/>
</dbReference>
<protein>
    <recommendedName>
        <fullName evidence="2 5">DNA mismatch repair protein MutL</fullName>
    </recommendedName>
</protein>
<dbReference type="Pfam" id="PF01119">
    <property type="entry name" value="DNA_mis_repair"/>
    <property type="match status" value="1"/>
</dbReference>
<keyword evidence="9" id="KW-0255">Endonuclease</keyword>
<dbReference type="InterPro" id="IPR002099">
    <property type="entry name" value="MutL/Mlh/PMS"/>
</dbReference>
<dbReference type="InterPro" id="IPR020667">
    <property type="entry name" value="DNA_mismatch_repair_MutL"/>
</dbReference>
<dbReference type="GO" id="GO:0004519">
    <property type="term" value="F:endonuclease activity"/>
    <property type="evidence" value="ECO:0007669"/>
    <property type="project" value="UniProtKB-KW"/>
</dbReference>
<evidence type="ECO:0000256" key="5">
    <source>
        <dbReference type="HAMAP-Rule" id="MF_00149"/>
    </source>
</evidence>
<comment type="function">
    <text evidence="5">This protein is involved in the repair of mismatches in DNA. It is required for dam-dependent methyl-directed DNA mismatch repair. May act as a 'molecular matchmaker', a protein that promotes the formation of a stable complex between two or more DNA-binding proteins in an ATP-dependent manner without itself being part of a final effector complex.</text>
</comment>
<evidence type="ECO:0000313" key="10">
    <source>
        <dbReference type="Proteomes" id="UP001628220"/>
    </source>
</evidence>
<dbReference type="InterPro" id="IPR014790">
    <property type="entry name" value="MutL_C"/>
</dbReference>
<feature type="region of interest" description="Disordered" evidence="6">
    <location>
        <begin position="397"/>
        <end position="423"/>
    </location>
</feature>
<comment type="caution">
    <text evidence="9">The sequence shown here is derived from an EMBL/GenBank/DDBJ whole genome shotgun (WGS) entry which is preliminary data.</text>
</comment>
<organism evidence="9 10">
    <name type="scientific">Porphyromonas miyakawae</name>
    <dbReference type="NCBI Taxonomy" id="3137470"/>
    <lineage>
        <taxon>Bacteria</taxon>
        <taxon>Pseudomonadati</taxon>
        <taxon>Bacteroidota</taxon>
        <taxon>Bacteroidia</taxon>
        <taxon>Bacteroidales</taxon>
        <taxon>Porphyromonadaceae</taxon>
        <taxon>Porphyromonas</taxon>
    </lineage>
</organism>
<keyword evidence="3 5" id="KW-0227">DNA damage</keyword>
<dbReference type="Proteomes" id="UP001628220">
    <property type="component" value="Unassembled WGS sequence"/>
</dbReference>
<dbReference type="SUPFAM" id="SSF54211">
    <property type="entry name" value="Ribosomal protein S5 domain 2-like"/>
    <property type="match status" value="1"/>
</dbReference>
<dbReference type="NCBIfam" id="TIGR00585">
    <property type="entry name" value="mutl"/>
    <property type="match status" value="1"/>
</dbReference>